<dbReference type="AlphaFoldDB" id="A0A7J6UV41"/>
<dbReference type="GO" id="GO:0006355">
    <property type="term" value="P:regulation of DNA-templated transcription"/>
    <property type="evidence" value="ECO:0007669"/>
    <property type="project" value="InterPro"/>
</dbReference>
<protein>
    <submittedName>
        <fullName evidence="1">Lnk3-like isoform x1</fullName>
    </submittedName>
</protein>
<dbReference type="InterPro" id="IPR039928">
    <property type="entry name" value="LNK"/>
</dbReference>
<organism evidence="1 2">
    <name type="scientific">Thalictrum thalictroides</name>
    <name type="common">Rue-anemone</name>
    <name type="synonym">Anemone thalictroides</name>
    <dbReference type="NCBI Taxonomy" id="46969"/>
    <lineage>
        <taxon>Eukaryota</taxon>
        <taxon>Viridiplantae</taxon>
        <taxon>Streptophyta</taxon>
        <taxon>Embryophyta</taxon>
        <taxon>Tracheophyta</taxon>
        <taxon>Spermatophyta</taxon>
        <taxon>Magnoliopsida</taxon>
        <taxon>Ranunculales</taxon>
        <taxon>Ranunculaceae</taxon>
        <taxon>Thalictroideae</taxon>
        <taxon>Thalictrum</taxon>
    </lineage>
</organism>
<evidence type="ECO:0000313" key="1">
    <source>
        <dbReference type="EMBL" id="KAF5176348.1"/>
    </source>
</evidence>
<accession>A0A7J6UV41</accession>
<evidence type="ECO:0000313" key="2">
    <source>
        <dbReference type="Proteomes" id="UP000554482"/>
    </source>
</evidence>
<dbReference type="PANTHER" id="PTHR33334:SF10">
    <property type="entry name" value="PROTEIN LNK4"/>
    <property type="match status" value="1"/>
</dbReference>
<proteinExistence type="predicted"/>
<dbReference type="EMBL" id="JABWDY010042855">
    <property type="protein sequence ID" value="KAF5176348.1"/>
    <property type="molecule type" value="Genomic_DNA"/>
</dbReference>
<dbReference type="Proteomes" id="UP000554482">
    <property type="component" value="Unassembled WGS sequence"/>
</dbReference>
<comment type="caution">
    <text evidence="1">The sequence shown here is derived from an EMBL/GenBank/DDBJ whole genome shotgun (WGS) entry which is preliminary data.</text>
</comment>
<keyword evidence="2" id="KW-1185">Reference proteome</keyword>
<sequence length="332" mass="37222">MVYGSSKRMDWHSVPVLLKDREPPYGFTAPDYLLQQIATTSEYYGSSRIYSVEPSQSTIDELSFNMQGLSYEVNKNISYPQQGAAAAAAYGLNTLDEFPPVVCGSRILETLPPKRTGLLGDVLEQLDGLGAINQTDNIFLNSRHQKVTPQMKIAYQTMSPQLDSETPVNNHLTDMMVASQLIPFEQSGGISESGLNQCFSSIEVPDQAFLVPNEASTSYKDIGDVDDERSLEEMVLQDFELVIRQMPRKTQICFRDAFYRFAKYSKEHMLSLQQNREITVGVSPPSFIPYTALRYGGKSPSESETNAFDRTIANLLFNELKHNEPDLSCIHV</sequence>
<dbReference type="OrthoDB" id="1939712at2759"/>
<dbReference type="GO" id="GO:0007623">
    <property type="term" value="P:circadian rhythm"/>
    <property type="evidence" value="ECO:0007669"/>
    <property type="project" value="InterPro"/>
</dbReference>
<reference evidence="1 2" key="1">
    <citation type="submission" date="2020-06" db="EMBL/GenBank/DDBJ databases">
        <title>Transcriptomic and genomic resources for Thalictrum thalictroides and T. hernandezii: Facilitating candidate gene discovery in an emerging model plant lineage.</title>
        <authorList>
            <person name="Arias T."/>
            <person name="Riano-Pachon D.M."/>
            <person name="Di Stilio V.S."/>
        </authorList>
    </citation>
    <scope>NUCLEOTIDE SEQUENCE [LARGE SCALE GENOMIC DNA]</scope>
    <source>
        <strain evidence="2">cv. WT478/WT964</strain>
        <tissue evidence="1">Leaves</tissue>
    </source>
</reference>
<gene>
    <name evidence="1" type="ORF">FRX31_034067</name>
</gene>
<name>A0A7J6UV41_THATH</name>
<dbReference type="PANTHER" id="PTHR33334">
    <property type="entry name" value="PROTEIN LNK1"/>
    <property type="match status" value="1"/>
</dbReference>